<protein>
    <recommendedName>
        <fullName evidence="1">DEAD/DEAH-box helicase domain-containing protein</fullName>
    </recommendedName>
</protein>
<dbReference type="SUPFAM" id="SSF52540">
    <property type="entry name" value="P-loop containing nucleoside triphosphate hydrolases"/>
    <property type="match status" value="1"/>
</dbReference>
<dbReference type="GO" id="GO:0005524">
    <property type="term" value="F:ATP binding"/>
    <property type="evidence" value="ECO:0007669"/>
    <property type="project" value="InterPro"/>
</dbReference>
<evidence type="ECO:0000313" key="3">
    <source>
        <dbReference type="Proteomes" id="UP000094285"/>
    </source>
</evidence>
<feature type="non-terminal residue" evidence="2">
    <location>
        <position position="1"/>
    </location>
</feature>
<dbReference type="Pfam" id="PF00270">
    <property type="entry name" value="DEAD"/>
    <property type="match status" value="1"/>
</dbReference>
<dbReference type="AlphaFoldDB" id="A0A1E4SL75"/>
<proteinExistence type="predicted"/>
<accession>A0A1E4SL75</accession>
<dbReference type="GeneID" id="30982599"/>
<dbReference type="Proteomes" id="UP000094285">
    <property type="component" value="Unassembled WGS sequence"/>
</dbReference>
<dbReference type="OrthoDB" id="4017834at2759"/>
<dbReference type="RefSeq" id="XP_020065375.1">
    <property type="nucleotide sequence ID" value="XM_020208462.1"/>
</dbReference>
<dbReference type="Gene3D" id="3.40.50.300">
    <property type="entry name" value="P-loop containing nucleotide triphosphate hydrolases"/>
    <property type="match status" value="1"/>
</dbReference>
<feature type="non-terminal residue" evidence="2">
    <location>
        <position position="722"/>
    </location>
</feature>
<evidence type="ECO:0000259" key="1">
    <source>
        <dbReference type="Pfam" id="PF00270"/>
    </source>
</evidence>
<keyword evidence="3" id="KW-1185">Reference proteome</keyword>
<dbReference type="InterPro" id="IPR011545">
    <property type="entry name" value="DEAD/DEAH_box_helicase_dom"/>
</dbReference>
<sequence length="722" mass="82049">LKYDPTDLEGDFTSYNVLPFLQHRLNQHLLTNMPTGRTPSHNLRPTDDQRKLLAILQSQHSAILNGGVSTGKSLASAIYALNLTFSRVPKYGIIRKRSSVDSIILVPTDEMVAKYQMYFEMLTTDIPALCCPDELKLQKGGTGYTLTRRPLVIEYLFSEKPTETYSTDLQSSVPQILVTTLSGLEKVVRSEGPQQTKQKHLLDLQLLAVDDMSLFLKSTHIGQDCLIQKSGKKSKYVNSVQSLIKEIQNLHLSEYYKDLDRRLDITKKKFEEEKGLNNLGPSELEKRLTKHRRKFLYKPIQYCFISKSEESYKHLLQTKLNLDNTRSINMAIQKHNQVQPQGFDTTKIHDLYTKFLIEKSDQLTQRDEDPLTRFVEKLIRFNDTQRVLKERERKLISASSSISLDSQLSTTDSSNFSSKPSSNEVLMINAYFPIGLTGEKLELVLKDLNVSENFPSDSEIVNLMNHHVELSRHNVKNLEKSFLKFKTDLEKDMVDRSSIRKYIPPLIKKFKELNPTNDSKFLVVVPNYVNIRKIIKKLSGTCKGEKFRALSDTKVNQGIATQGETDQTETSHTEIAAGSSQHLILNASQSIGIDFSGYSNVIIFGLDSLIPQLAFVSKPSLSSSANKVSGIVDPFDDLSVYYLAKLLATPTKQEKNILFVFDSYSKRSSKQDKIKSEQSLKRFSEIIMYNQLVKKVNTKSLFEEDIPLVYGIDDSFVSSVQS</sequence>
<name>A0A1E4SL75_9ASCO</name>
<feature type="domain" description="DEAD/DEAH-box helicase" evidence="1">
    <location>
        <begin position="46"/>
        <end position="218"/>
    </location>
</feature>
<dbReference type="InterPro" id="IPR027417">
    <property type="entry name" value="P-loop_NTPase"/>
</dbReference>
<reference evidence="3" key="1">
    <citation type="submission" date="2016-05" db="EMBL/GenBank/DDBJ databases">
        <title>Comparative genomics of biotechnologically important yeasts.</title>
        <authorList>
            <consortium name="DOE Joint Genome Institute"/>
            <person name="Riley R."/>
            <person name="Haridas S."/>
            <person name="Wolfe K.H."/>
            <person name="Lopes M.R."/>
            <person name="Hittinger C.T."/>
            <person name="Goker M."/>
            <person name="Salamov A."/>
            <person name="Wisecaver J."/>
            <person name="Long T.M."/>
            <person name="Aerts A.L."/>
            <person name="Barry K."/>
            <person name="Choi C."/>
            <person name="Clum A."/>
            <person name="Coughlan A.Y."/>
            <person name="Deshpande S."/>
            <person name="Douglass A.P."/>
            <person name="Hanson S.J."/>
            <person name="Klenk H.-P."/>
            <person name="Labutti K."/>
            <person name="Lapidus A."/>
            <person name="Lindquist E."/>
            <person name="Lipzen A."/>
            <person name="Meier-Kolthoff J.P."/>
            <person name="Ohm R.A."/>
            <person name="Otillar R.P."/>
            <person name="Pangilinan J."/>
            <person name="Peng Y."/>
            <person name="Rokas A."/>
            <person name="Rosa C.A."/>
            <person name="Scheuner C."/>
            <person name="Sibirny A.A."/>
            <person name="Slot J.C."/>
            <person name="Stielow J.B."/>
            <person name="Sun H."/>
            <person name="Kurtzman C.P."/>
            <person name="Blackwell M."/>
            <person name="Grigoriev I.V."/>
            <person name="Jeffries T.W."/>
        </authorList>
    </citation>
    <scope>NUCLEOTIDE SEQUENCE [LARGE SCALE GENOMIC DNA]</scope>
    <source>
        <strain evidence="3">NRRL Y-17324</strain>
    </source>
</reference>
<evidence type="ECO:0000313" key="2">
    <source>
        <dbReference type="EMBL" id="ODV80253.1"/>
    </source>
</evidence>
<dbReference type="GO" id="GO:0003676">
    <property type="term" value="F:nucleic acid binding"/>
    <property type="evidence" value="ECO:0007669"/>
    <property type="project" value="InterPro"/>
</dbReference>
<dbReference type="EMBL" id="KV453911">
    <property type="protein sequence ID" value="ODV80253.1"/>
    <property type="molecule type" value="Genomic_DNA"/>
</dbReference>
<organism evidence="2 3">
    <name type="scientific">Suhomyces tanzawaensis NRRL Y-17324</name>
    <dbReference type="NCBI Taxonomy" id="984487"/>
    <lineage>
        <taxon>Eukaryota</taxon>
        <taxon>Fungi</taxon>
        <taxon>Dikarya</taxon>
        <taxon>Ascomycota</taxon>
        <taxon>Saccharomycotina</taxon>
        <taxon>Pichiomycetes</taxon>
        <taxon>Debaryomycetaceae</taxon>
        <taxon>Suhomyces</taxon>
    </lineage>
</organism>
<gene>
    <name evidence="2" type="ORF">CANTADRAFT_32620</name>
</gene>